<evidence type="ECO:0000313" key="3">
    <source>
        <dbReference type="Proteomes" id="UP001218188"/>
    </source>
</evidence>
<keyword evidence="1" id="KW-1133">Transmembrane helix</keyword>
<name>A0AAD6XF95_9AGAR</name>
<gene>
    <name evidence="2" type="ORF">C8F04DRAFT_1248367</name>
</gene>
<accession>A0AAD6XF95</accession>
<sequence>MPLKGAAAASVRGTGPQMLGVASQVARLDGCVRPAGNVTINRSGSGLALSRNLQADSMWCGYGVGKSRTPAFAHPSCNLRASPARCLASSRPQSRSTLLPAKFSKFSPVLAGNVLLDGLGVLVSLAIYYNACNPAATSSSISTLALVATIFLAVALALVPAVALLAVLSVTLHRNIVRVAIALVPFVDISSLPSFPGSPHHVYGFCLSLSVKGTYCPRRWRGR</sequence>
<keyword evidence="3" id="KW-1185">Reference proteome</keyword>
<dbReference type="AlphaFoldDB" id="A0AAD6XF95"/>
<dbReference type="Proteomes" id="UP001218188">
    <property type="component" value="Unassembled WGS sequence"/>
</dbReference>
<organism evidence="2 3">
    <name type="scientific">Mycena alexandri</name>
    <dbReference type="NCBI Taxonomy" id="1745969"/>
    <lineage>
        <taxon>Eukaryota</taxon>
        <taxon>Fungi</taxon>
        <taxon>Dikarya</taxon>
        <taxon>Basidiomycota</taxon>
        <taxon>Agaricomycotina</taxon>
        <taxon>Agaricomycetes</taxon>
        <taxon>Agaricomycetidae</taxon>
        <taxon>Agaricales</taxon>
        <taxon>Marasmiineae</taxon>
        <taxon>Mycenaceae</taxon>
        <taxon>Mycena</taxon>
    </lineage>
</organism>
<keyword evidence="1" id="KW-0812">Transmembrane</keyword>
<feature type="transmembrane region" description="Helical" evidence="1">
    <location>
        <begin position="141"/>
        <end position="168"/>
    </location>
</feature>
<reference evidence="2" key="1">
    <citation type="submission" date="2023-03" db="EMBL/GenBank/DDBJ databases">
        <title>Massive genome expansion in bonnet fungi (Mycena s.s.) driven by repeated elements and novel gene families across ecological guilds.</title>
        <authorList>
            <consortium name="Lawrence Berkeley National Laboratory"/>
            <person name="Harder C.B."/>
            <person name="Miyauchi S."/>
            <person name="Viragh M."/>
            <person name="Kuo A."/>
            <person name="Thoen E."/>
            <person name="Andreopoulos B."/>
            <person name="Lu D."/>
            <person name="Skrede I."/>
            <person name="Drula E."/>
            <person name="Henrissat B."/>
            <person name="Morin E."/>
            <person name="Kohler A."/>
            <person name="Barry K."/>
            <person name="LaButti K."/>
            <person name="Morin E."/>
            <person name="Salamov A."/>
            <person name="Lipzen A."/>
            <person name="Mereny Z."/>
            <person name="Hegedus B."/>
            <person name="Baldrian P."/>
            <person name="Stursova M."/>
            <person name="Weitz H."/>
            <person name="Taylor A."/>
            <person name="Grigoriev I.V."/>
            <person name="Nagy L.G."/>
            <person name="Martin F."/>
            <person name="Kauserud H."/>
        </authorList>
    </citation>
    <scope>NUCLEOTIDE SEQUENCE</scope>
    <source>
        <strain evidence="2">CBHHK200</strain>
    </source>
</reference>
<protein>
    <submittedName>
        <fullName evidence="2">Uncharacterized protein</fullName>
    </submittedName>
</protein>
<dbReference type="EMBL" id="JARJCM010000003">
    <property type="protein sequence ID" value="KAJ7046100.1"/>
    <property type="molecule type" value="Genomic_DNA"/>
</dbReference>
<proteinExistence type="predicted"/>
<evidence type="ECO:0000313" key="2">
    <source>
        <dbReference type="EMBL" id="KAJ7046100.1"/>
    </source>
</evidence>
<keyword evidence="1" id="KW-0472">Membrane</keyword>
<feature type="transmembrane region" description="Helical" evidence="1">
    <location>
        <begin position="109"/>
        <end position="129"/>
    </location>
</feature>
<comment type="caution">
    <text evidence="2">The sequence shown here is derived from an EMBL/GenBank/DDBJ whole genome shotgun (WGS) entry which is preliminary data.</text>
</comment>
<evidence type="ECO:0000256" key="1">
    <source>
        <dbReference type="SAM" id="Phobius"/>
    </source>
</evidence>